<protein>
    <submittedName>
        <fullName evidence="2">Uncharacterized protein</fullName>
    </submittedName>
</protein>
<dbReference type="AlphaFoldDB" id="A0A922I664"/>
<dbReference type="EMBL" id="ASGP02000002">
    <property type="protein sequence ID" value="KAH9521391.1"/>
    <property type="molecule type" value="Genomic_DNA"/>
</dbReference>
<reference evidence="2" key="1">
    <citation type="submission" date="2013-05" db="EMBL/GenBank/DDBJ databases">
        <authorList>
            <person name="Yim A.K.Y."/>
            <person name="Chan T.F."/>
            <person name="Ji K.M."/>
            <person name="Liu X.Y."/>
            <person name="Zhou J.W."/>
            <person name="Li R.Q."/>
            <person name="Yang K.Y."/>
            <person name="Li J."/>
            <person name="Li M."/>
            <person name="Law P.T.W."/>
            <person name="Wu Y.L."/>
            <person name="Cai Z.L."/>
            <person name="Qin H."/>
            <person name="Bao Y."/>
            <person name="Leung R.K.K."/>
            <person name="Ng P.K.S."/>
            <person name="Zou J."/>
            <person name="Zhong X.J."/>
            <person name="Ran P.X."/>
            <person name="Zhong N.S."/>
            <person name="Liu Z.G."/>
            <person name="Tsui S.K.W."/>
        </authorList>
    </citation>
    <scope>NUCLEOTIDE SEQUENCE</scope>
    <source>
        <strain evidence="2">Derf</strain>
        <tissue evidence="2">Whole organism</tissue>
    </source>
</reference>
<proteinExistence type="predicted"/>
<sequence>MIGPKEAKNKWDDWGQTNDRIARDVGSDSKGGSLRPIDDRGRGKWWDEWGKNEFIFCLLSGSNGRQDKYKGWLDNNVDGDGMTIKMKK</sequence>
<feature type="compositionally biased region" description="Basic and acidic residues" evidence="1">
    <location>
        <begin position="1"/>
        <end position="13"/>
    </location>
</feature>
<name>A0A922I664_DERFA</name>
<feature type="region of interest" description="Disordered" evidence="1">
    <location>
        <begin position="1"/>
        <end position="36"/>
    </location>
</feature>
<keyword evidence="3" id="KW-1185">Reference proteome</keyword>
<comment type="caution">
    <text evidence="2">The sequence shown here is derived from an EMBL/GenBank/DDBJ whole genome shotgun (WGS) entry which is preliminary data.</text>
</comment>
<organism evidence="2 3">
    <name type="scientific">Dermatophagoides farinae</name>
    <name type="common">American house dust mite</name>
    <dbReference type="NCBI Taxonomy" id="6954"/>
    <lineage>
        <taxon>Eukaryota</taxon>
        <taxon>Metazoa</taxon>
        <taxon>Ecdysozoa</taxon>
        <taxon>Arthropoda</taxon>
        <taxon>Chelicerata</taxon>
        <taxon>Arachnida</taxon>
        <taxon>Acari</taxon>
        <taxon>Acariformes</taxon>
        <taxon>Sarcoptiformes</taxon>
        <taxon>Astigmata</taxon>
        <taxon>Psoroptidia</taxon>
        <taxon>Analgoidea</taxon>
        <taxon>Pyroglyphidae</taxon>
        <taxon>Dermatophagoidinae</taxon>
        <taxon>Dermatophagoides</taxon>
    </lineage>
</organism>
<evidence type="ECO:0000256" key="1">
    <source>
        <dbReference type="SAM" id="MobiDB-lite"/>
    </source>
</evidence>
<evidence type="ECO:0000313" key="2">
    <source>
        <dbReference type="EMBL" id="KAH9521391.1"/>
    </source>
</evidence>
<evidence type="ECO:0000313" key="3">
    <source>
        <dbReference type="Proteomes" id="UP000790347"/>
    </source>
</evidence>
<accession>A0A922I664</accession>
<reference evidence="2" key="2">
    <citation type="journal article" date="2022" name="Res Sq">
        <title>Comparative Genomics Reveals Insights into the Divergent Evolution of Astigmatic Mites and Household Pest Adaptations.</title>
        <authorList>
            <person name="Xiong Q."/>
            <person name="Wan A.T.-Y."/>
            <person name="Liu X.-Y."/>
            <person name="Fung C.S.-H."/>
            <person name="Xiao X."/>
            <person name="Malainual N."/>
            <person name="Hou J."/>
            <person name="Wang L."/>
            <person name="Wang M."/>
            <person name="Yang K."/>
            <person name="Cui Y."/>
            <person name="Leung E."/>
            <person name="Nong W."/>
            <person name="Shin S.-K."/>
            <person name="Au S."/>
            <person name="Jeong K.Y."/>
            <person name="Chew F.T."/>
            <person name="Hui J."/>
            <person name="Leung T.F."/>
            <person name="Tungtrongchitr A."/>
            <person name="Zhong N."/>
            <person name="Liu Z."/>
            <person name="Tsui S."/>
        </authorList>
    </citation>
    <scope>NUCLEOTIDE SEQUENCE</scope>
    <source>
        <strain evidence="2">Derf</strain>
        <tissue evidence="2">Whole organism</tissue>
    </source>
</reference>
<dbReference type="Proteomes" id="UP000790347">
    <property type="component" value="Unassembled WGS sequence"/>
</dbReference>
<gene>
    <name evidence="2" type="ORF">DERF_005053</name>
</gene>